<evidence type="ECO:0000313" key="3">
    <source>
        <dbReference type="EMBL" id="CAL6007595.1"/>
    </source>
</evidence>
<evidence type="ECO:0000256" key="1">
    <source>
        <dbReference type="SAM" id="MobiDB-lite"/>
    </source>
</evidence>
<sequence>MTKLLTRRNRSGSTQQLCSTFQSKNMQNVTKRFVYMFSNNLNKLKSWKLARNNNRLKYQPERTPTKKLRKKKSTLNSCQCKKQKNSTKLSDSARFNAKNHGNKSRMGNKLAKSNSKKLLNQKMNSSNRKNQLCIFTEN</sequence>
<evidence type="ECO:0000313" key="2">
    <source>
        <dbReference type="EMBL" id="CAI9925288.1"/>
    </source>
</evidence>
<feature type="compositionally biased region" description="Polar residues" evidence="1">
    <location>
        <begin position="74"/>
        <end position="90"/>
    </location>
</feature>
<protein>
    <submittedName>
        <fullName evidence="3">Hypothetical_protein</fullName>
    </submittedName>
</protein>
<organism evidence="2">
    <name type="scientific">Hexamita inflata</name>
    <dbReference type="NCBI Taxonomy" id="28002"/>
    <lineage>
        <taxon>Eukaryota</taxon>
        <taxon>Metamonada</taxon>
        <taxon>Diplomonadida</taxon>
        <taxon>Hexamitidae</taxon>
        <taxon>Hexamitinae</taxon>
        <taxon>Hexamita</taxon>
    </lineage>
</organism>
<dbReference type="EMBL" id="CATOUU010000341">
    <property type="protein sequence ID" value="CAI9925288.1"/>
    <property type="molecule type" value="Genomic_DNA"/>
</dbReference>
<accession>A0AA86TYE4</accession>
<reference evidence="2" key="1">
    <citation type="submission" date="2023-06" db="EMBL/GenBank/DDBJ databases">
        <authorList>
            <person name="Kurt Z."/>
        </authorList>
    </citation>
    <scope>NUCLEOTIDE SEQUENCE</scope>
</reference>
<keyword evidence="4" id="KW-1185">Reference proteome</keyword>
<dbReference type="Proteomes" id="UP001642409">
    <property type="component" value="Unassembled WGS sequence"/>
</dbReference>
<proteinExistence type="predicted"/>
<evidence type="ECO:0000313" key="4">
    <source>
        <dbReference type="Proteomes" id="UP001642409"/>
    </source>
</evidence>
<dbReference type="EMBL" id="CAXDID020000056">
    <property type="protein sequence ID" value="CAL6007595.1"/>
    <property type="molecule type" value="Genomic_DNA"/>
</dbReference>
<dbReference type="AlphaFoldDB" id="A0AA86TYE4"/>
<comment type="caution">
    <text evidence="2">The sequence shown here is derived from an EMBL/GenBank/DDBJ whole genome shotgun (WGS) entry which is preliminary data.</text>
</comment>
<gene>
    <name evidence="2" type="ORF">HINF_LOCUS12933</name>
    <name evidence="3" type="ORF">HINF_LOCUS20710</name>
</gene>
<name>A0AA86TYE4_9EUKA</name>
<feature type="region of interest" description="Disordered" evidence="1">
    <location>
        <begin position="60"/>
        <end position="110"/>
    </location>
</feature>
<reference evidence="3 4" key="2">
    <citation type="submission" date="2024-07" db="EMBL/GenBank/DDBJ databases">
        <authorList>
            <person name="Akdeniz Z."/>
        </authorList>
    </citation>
    <scope>NUCLEOTIDE SEQUENCE [LARGE SCALE GENOMIC DNA]</scope>
</reference>